<dbReference type="GO" id="GO:0032259">
    <property type="term" value="P:methylation"/>
    <property type="evidence" value="ECO:0007669"/>
    <property type="project" value="UniProtKB-KW"/>
</dbReference>
<dbReference type="InterPro" id="IPR036388">
    <property type="entry name" value="WH-like_DNA-bd_sf"/>
</dbReference>
<name>A0A316A9D0_9BACT</name>
<protein>
    <submittedName>
        <fullName evidence="3">Methylated-DNA-protein-cysteine methyltransferase-like protein</fullName>
    </submittedName>
</protein>
<accession>A0A316A9D0</accession>
<keyword evidence="1" id="KW-0227">DNA damage</keyword>
<dbReference type="Gene3D" id="1.10.10.10">
    <property type="entry name" value="Winged helix-like DNA-binding domain superfamily/Winged helix DNA-binding domain"/>
    <property type="match status" value="1"/>
</dbReference>
<dbReference type="InterPro" id="IPR036217">
    <property type="entry name" value="MethylDNA_cys_MeTrfase_DNAb"/>
</dbReference>
<evidence type="ECO:0000259" key="2">
    <source>
        <dbReference type="Pfam" id="PF01035"/>
    </source>
</evidence>
<keyword evidence="4" id="KW-1185">Reference proteome</keyword>
<evidence type="ECO:0000313" key="3">
    <source>
        <dbReference type="EMBL" id="PWJ54526.1"/>
    </source>
</evidence>
<reference evidence="3 4" key="1">
    <citation type="submission" date="2018-03" db="EMBL/GenBank/DDBJ databases">
        <title>Genomic Encyclopedia of Archaeal and Bacterial Type Strains, Phase II (KMG-II): from individual species to whole genera.</title>
        <authorList>
            <person name="Goeker M."/>
        </authorList>
    </citation>
    <scope>NUCLEOTIDE SEQUENCE [LARGE SCALE GENOMIC DNA]</scope>
    <source>
        <strain evidence="3 4">DSM 100346</strain>
    </source>
</reference>
<comment type="caution">
    <text evidence="3">The sequence shown here is derived from an EMBL/GenBank/DDBJ whole genome shotgun (WGS) entry which is preliminary data.</text>
</comment>
<dbReference type="PANTHER" id="PTHR42942:SF1">
    <property type="entry name" value="ALKYLTRANSFERASE-LIKE PROTEIN 1"/>
    <property type="match status" value="1"/>
</dbReference>
<evidence type="ECO:0000313" key="4">
    <source>
        <dbReference type="Proteomes" id="UP000245880"/>
    </source>
</evidence>
<dbReference type="Pfam" id="PF01035">
    <property type="entry name" value="DNA_binding_1"/>
    <property type="match status" value="1"/>
</dbReference>
<dbReference type="InterPro" id="IPR014048">
    <property type="entry name" value="MethylDNA_cys_MeTrfase_DNA-bd"/>
</dbReference>
<organism evidence="3 4">
    <name type="scientific">Dyadobacter jejuensis</name>
    <dbReference type="NCBI Taxonomy" id="1082580"/>
    <lineage>
        <taxon>Bacteria</taxon>
        <taxon>Pseudomonadati</taxon>
        <taxon>Bacteroidota</taxon>
        <taxon>Cytophagia</taxon>
        <taxon>Cytophagales</taxon>
        <taxon>Spirosomataceae</taxon>
        <taxon>Dyadobacter</taxon>
    </lineage>
</organism>
<keyword evidence="3" id="KW-0489">Methyltransferase</keyword>
<dbReference type="CDD" id="cd06445">
    <property type="entry name" value="ATase"/>
    <property type="match status" value="1"/>
</dbReference>
<sequence length="109" mass="12031">MVKSDFFEDVYAVVKLIPAGRVTSYGAISSYLGAKQGARMVGWALGHSHSAGDIPAHRVLNRDGRLTGKLQFTTPTLMEERLGAEGVAVVNDRVVEWNKLFWDPMLELL</sequence>
<dbReference type="AlphaFoldDB" id="A0A316A9D0"/>
<dbReference type="RefSeq" id="WP_109677774.1">
    <property type="nucleotide sequence ID" value="NZ_QGDT01000017.1"/>
</dbReference>
<dbReference type="PANTHER" id="PTHR42942">
    <property type="entry name" value="6-O-METHYLGUANINE DNA METHYLTRANSFERASE"/>
    <property type="match status" value="1"/>
</dbReference>
<dbReference type="EMBL" id="QGDT01000017">
    <property type="protein sequence ID" value="PWJ54526.1"/>
    <property type="molecule type" value="Genomic_DNA"/>
</dbReference>
<dbReference type="GO" id="GO:0006281">
    <property type="term" value="P:DNA repair"/>
    <property type="evidence" value="ECO:0007669"/>
    <property type="project" value="InterPro"/>
</dbReference>
<dbReference type="InterPro" id="IPR052520">
    <property type="entry name" value="ATL_DNA_repair"/>
</dbReference>
<evidence type="ECO:0000256" key="1">
    <source>
        <dbReference type="ARBA" id="ARBA00022763"/>
    </source>
</evidence>
<dbReference type="OrthoDB" id="9132167at2"/>
<proteinExistence type="predicted"/>
<gene>
    <name evidence="3" type="ORF">CLV98_11764</name>
</gene>
<feature type="domain" description="Methylated-DNA-[protein]-cysteine S-methyltransferase DNA binding" evidence="2">
    <location>
        <begin position="5"/>
        <end position="87"/>
    </location>
</feature>
<dbReference type="SUPFAM" id="SSF46767">
    <property type="entry name" value="Methylated DNA-protein cysteine methyltransferase, C-terminal domain"/>
    <property type="match status" value="1"/>
</dbReference>
<dbReference type="GO" id="GO:0008168">
    <property type="term" value="F:methyltransferase activity"/>
    <property type="evidence" value="ECO:0007669"/>
    <property type="project" value="UniProtKB-KW"/>
</dbReference>
<dbReference type="Proteomes" id="UP000245880">
    <property type="component" value="Unassembled WGS sequence"/>
</dbReference>
<keyword evidence="3" id="KW-0808">Transferase</keyword>